<feature type="region of interest" description="Disordered" evidence="1">
    <location>
        <begin position="105"/>
        <end position="248"/>
    </location>
</feature>
<dbReference type="Proteomes" id="UP000504637">
    <property type="component" value="Unplaced"/>
</dbReference>
<evidence type="ECO:0000256" key="1">
    <source>
        <dbReference type="SAM" id="MobiDB-lite"/>
    </source>
</evidence>
<reference evidence="3" key="1">
    <citation type="submission" date="2020-01" db="EMBL/GenBank/DDBJ databases">
        <authorList>
            <consortium name="DOE Joint Genome Institute"/>
            <person name="Haridas S."/>
            <person name="Albert R."/>
            <person name="Binder M."/>
            <person name="Bloem J."/>
            <person name="Labutti K."/>
            <person name="Salamov A."/>
            <person name="Andreopoulos B."/>
            <person name="Baker S.E."/>
            <person name="Barry K."/>
            <person name="Bills G."/>
            <person name="Bluhm B.H."/>
            <person name="Cannon C."/>
            <person name="Castanera R."/>
            <person name="Culley D.E."/>
            <person name="Daum C."/>
            <person name="Ezra D."/>
            <person name="Gonzalez J.B."/>
            <person name="Henrissat B."/>
            <person name="Kuo A."/>
            <person name="Liang C."/>
            <person name="Lipzen A."/>
            <person name="Lutzoni F."/>
            <person name="Magnuson J."/>
            <person name="Mondo S."/>
            <person name="Nolan M."/>
            <person name="Ohm R."/>
            <person name="Pangilinan J."/>
            <person name="Park H.-J."/>
            <person name="Ramirez L."/>
            <person name="Alfaro M."/>
            <person name="Sun H."/>
            <person name="Tritt A."/>
            <person name="Yoshinaga Y."/>
            <person name="Zwiers L.-H."/>
            <person name="Turgeon B.G."/>
            <person name="Goodwin S.B."/>
            <person name="Spatafora J.W."/>
            <person name="Crous P.W."/>
            <person name="Grigoriev I.V."/>
        </authorList>
    </citation>
    <scope>NUCLEOTIDE SEQUENCE</scope>
    <source>
        <strain evidence="3">CBS 342.82</strain>
    </source>
</reference>
<feature type="compositionally biased region" description="Low complexity" evidence="1">
    <location>
        <begin position="118"/>
        <end position="128"/>
    </location>
</feature>
<keyword evidence="2" id="KW-1185">Reference proteome</keyword>
<dbReference type="RefSeq" id="XP_033459005.1">
    <property type="nucleotide sequence ID" value="XM_033599803.1"/>
</dbReference>
<protein>
    <submittedName>
        <fullName evidence="3">Uncharacterized protein</fullName>
    </submittedName>
</protein>
<dbReference type="OrthoDB" id="504708at2759"/>
<reference evidence="3" key="2">
    <citation type="submission" date="2020-04" db="EMBL/GenBank/DDBJ databases">
        <authorList>
            <consortium name="NCBI Genome Project"/>
        </authorList>
    </citation>
    <scope>NUCLEOTIDE SEQUENCE</scope>
    <source>
        <strain evidence="3">CBS 342.82</strain>
    </source>
</reference>
<name>A0A6J3M379_9PEZI</name>
<feature type="compositionally biased region" description="Polar residues" evidence="1">
    <location>
        <begin position="137"/>
        <end position="162"/>
    </location>
</feature>
<gene>
    <name evidence="3" type="ORF">K489DRAFT_229528</name>
</gene>
<feature type="compositionally biased region" description="Basic and acidic residues" evidence="1">
    <location>
        <begin position="200"/>
        <end position="214"/>
    </location>
</feature>
<evidence type="ECO:0000313" key="3">
    <source>
        <dbReference type="RefSeq" id="XP_033459005.1"/>
    </source>
</evidence>
<reference evidence="3" key="3">
    <citation type="submission" date="2025-08" db="UniProtKB">
        <authorList>
            <consortium name="RefSeq"/>
        </authorList>
    </citation>
    <scope>IDENTIFICATION</scope>
    <source>
        <strain evidence="3">CBS 342.82</strain>
    </source>
</reference>
<organism evidence="3">
    <name type="scientific">Dissoconium aciculare CBS 342.82</name>
    <dbReference type="NCBI Taxonomy" id="1314786"/>
    <lineage>
        <taxon>Eukaryota</taxon>
        <taxon>Fungi</taxon>
        <taxon>Dikarya</taxon>
        <taxon>Ascomycota</taxon>
        <taxon>Pezizomycotina</taxon>
        <taxon>Dothideomycetes</taxon>
        <taxon>Dothideomycetidae</taxon>
        <taxon>Mycosphaerellales</taxon>
        <taxon>Dissoconiaceae</taxon>
        <taxon>Dissoconium</taxon>
    </lineage>
</organism>
<dbReference type="AlphaFoldDB" id="A0A6J3M379"/>
<dbReference type="GeneID" id="54357602"/>
<proteinExistence type="predicted"/>
<evidence type="ECO:0000313" key="2">
    <source>
        <dbReference type="Proteomes" id="UP000504637"/>
    </source>
</evidence>
<accession>A0A6J3M379</accession>
<sequence length="248" mass="26318">MNTQAKLPGSQAIGAAISVHNAPPPLRLFRGIGFNAKSGVLRTKPSPKQGADDSPDGCFVRLRAERDLVMVMSACIDHMSGVKASGTRMFEAYYSVEDAEISATKQRGHEAEMRKSNAQAQKAAALKLQDTKKQPTKIISNATKSTTGQNSTGESTPQSSISKLKVGSATVSDGANELKTSKISKVETASEAKVQGTGINKKDSQQDTLDHETARPVTRKGADTGGSPSKEKKKPRKIVRPGAKAQQT</sequence>